<organism evidence="9 10">
    <name type="scientific">Paralvinella palmiformis</name>
    <dbReference type="NCBI Taxonomy" id="53620"/>
    <lineage>
        <taxon>Eukaryota</taxon>
        <taxon>Metazoa</taxon>
        <taxon>Spiralia</taxon>
        <taxon>Lophotrochozoa</taxon>
        <taxon>Annelida</taxon>
        <taxon>Polychaeta</taxon>
        <taxon>Sedentaria</taxon>
        <taxon>Canalipalpata</taxon>
        <taxon>Terebellida</taxon>
        <taxon>Terebelliformia</taxon>
        <taxon>Alvinellidae</taxon>
        <taxon>Paralvinella</taxon>
    </lineage>
</organism>
<evidence type="ECO:0000256" key="3">
    <source>
        <dbReference type="ARBA" id="ARBA00022490"/>
    </source>
</evidence>
<dbReference type="GO" id="GO:0004518">
    <property type="term" value="F:nuclease activity"/>
    <property type="evidence" value="ECO:0007669"/>
    <property type="project" value="TreeGrafter"/>
</dbReference>
<evidence type="ECO:0000256" key="1">
    <source>
        <dbReference type="ARBA" id="ARBA00004496"/>
    </source>
</evidence>
<dbReference type="FunFam" id="2.40.50.90:FF:000005">
    <property type="entry name" value="Staphylococcal nuclease domain-containing protein"/>
    <property type="match status" value="1"/>
</dbReference>
<evidence type="ECO:0000256" key="6">
    <source>
        <dbReference type="SAM" id="MobiDB-lite"/>
    </source>
</evidence>
<dbReference type="PROSITE" id="PS50304">
    <property type="entry name" value="TUDOR"/>
    <property type="match status" value="1"/>
</dbReference>
<dbReference type="CDD" id="cd20433">
    <property type="entry name" value="Tudor_TDRD11"/>
    <property type="match status" value="1"/>
</dbReference>
<dbReference type="SUPFAM" id="SSF50199">
    <property type="entry name" value="Staphylococcal nuclease"/>
    <property type="match status" value="5"/>
</dbReference>
<proteinExistence type="predicted"/>
<dbReference type="AlphaFoldDB" id="A0AAD9JMT4"/>
<dbReference type="GO" id="GO:0031332">
    <property type="term" value="C:RNAi effector complex"/>
    <property type="evidence" value="ECO:0007669"/>
    <property type="project" value="InterPro"/>
</dbReference>
<dbReference type="GO" id="GO:0005829">
    <property type="term" value="C:cytosol"/>
    <property type="evidence" value="ECO:0007669"/>
    <property type="project" value="UniProtKB-UniRule"/>
</dbReference>
<comment type="caution">
    <text evidence="9">The sequence shown here is derived from an EMBL/GenBank/DDBJ whole genome shotgun (WGS) entry which is preliminary data.</text>
</comment>
<gene>
    <name evidence="9" type="ORF">LSH36_253g03011</name>
</gene>
<dbReference type="GO" id="GO:0003723">
    <property type="term" value="F:RNA binding"/>
    <property type="evidence" value="ECO:0007669"/>
    <property type="project" value="UniProtKB-UniRule"/>
</dbReference>
<dbReference type="InterPro" id="IPR016071">
    <property type="entry name" value="Staphylococal_nuclease_OB-fold"/>
</dbReference>
<dbReference type="InterPro" id="IPR002999">
    <property type="entry name" value="Tudor"/>
</dbReference>
<accession>A0AAD9JMT4</accession>
<comment type="subcellular location">
    <subcellularLocation>
        <location evidence="1 5">Cytoplasm</location>
    </subcellularLocation>
</comment>
<dbReference type="FunFam" id="2.40.50.90:FF:000002">
    <property type="entry name" value="Staphylococcal nuclease domain-containing protein"/>
    <property type="match status" value="1"/>
</dbReference>
<evidence type="ECO:0000313" key="10">
    <source>
        <dbReference type="Proteomes" id="UP001208570"/>
    </source>
</evidence>
<feature type="domain" description="TNase-like" evidence="8">
    <location>
        <begin position="514"/>
        <end position="650"/>
    </location>
</feature>
<dbReference type="SUPFAM" id="SSF63748">
    <property type="entry name" value="Tudor/PWWP/MBT"/>
    <property type="match status" value="1"/>
</dbReference>
<evidence type="ECO:0000259" key="7">
    <source>
        <dbReference type="PROSITE" id="PS50304"/>
    </source>
</evidence>
<feature type="domain" description="TNase-like" evidence="8">
    <location>
        <begin position="186"/>
        <end position="321"/>
    </location>
</feature>
<dbReference type="InterPro" id="IPR016685">
    <property type="entry name" value="Silence_cplx_Nase-comp_TudorSN"/>
</dbReference>
<dbReference type="Gene3D" id="2.30.30.140">
    <property type="match status" value="1"/>
</dbReference>
<dbReference type="PANTHER" id="PTHR12302">
    <property type="entry name" value="EBNA2 BINDING PROTEIN P100"/>
    <property type="match status" value="1"/>
</dbReference>
<feature type="domain" description="TNase-like" evidence="8">
    <location>
        <begin position="7"/>
        <end position="158"/>
    </location>
</feature>
<dbReference type="GO" id="GO:0005634">
    <property type="term" value="C:nucleus"/>
    <property type="evidence" value="ECO:0007669"/>
    <property type="project" value="TreeGrafter"/>
</dbReference>
<dbReference type="Pfam" id="PF00565">
    <property type="entry name" value="SNase"/>
    <property type="match status" value="4"/>
</dbReference>
<dbReference type="Gene3D" id="2.40.50.90">
    <property type="match status" value="5"/>
</dbReference>
<dbReference type="FunFam" id="2.30.30.140:FF:000018">
    <property type="entry name" value="Serine/threonine-protein kinase 31"/>
    <property type="match status" value="1"/>
</dbReference>
<dbReference type="PIRSF" id="PIRSF017179">
    <property type="entry name" value="RISC-Tudor-SN"/>
    <property type="match status" value="1"/>
</dbReference>
<dbReference type="GO" id="GO:0006402">
    <property type="term" value="P:mRNA catabolic process"/>
    <property type="evidence" value="ECO:0007669"/>
    <property type="project" value="UniProtKB-UniRule"/>
</dbReference>
<sequence>MAVQQPKLEHGIVKQILSGDAIVVRGKPKGGPPPERTICLSNVTAPRLARRPVPGVESNSSDTVDQPYAWEAREFLRKKLIGKEVCFTVEYKAPGSGREYGFVFLGRDNSGENITETIVAEGLVEVRRGGLKPSDENQQKIIQLEETAKAAMKGKWSPPEEHSKHVRNVTWTLENPRHFVSSLHQKPVDAVIEHVRDCCTVRAFLLPSFQYVTVMLTGVKGPMFKLEGTENVPEAYAEEAKFFVESRLLQRDVKIILEGTSGQSNLLGTVLHPNGNISELLLSEGFAHCADWSMGNVTEGPKKLRDAEKIAKEKKIRRWKDYTGVSASETKENFTAKVVEVVNGDCLVVKKSDGSTRKIFLASIRPPRPGDTVSEDKKRDPKTRPRPLYDVPYMFEAREFMRKKLIGKKVNIQVDYIQPKTDEFPEKTCCTVTISNINVAEALVSKGLATVVRYRQDDDKRSSHYDDLLQAEFRAQNKGVGIHSKKEPPVIRVAEISGDVNKAKQFLPFLQRAGRTEGIVEFVASGSRLRLYIPRETCLITFLLAGIECPRGARPLPGGGTAPSDPYGEEALAFTKDLALQHEVEVEVESMDKGGNFIGWMYIDGVNLSVALVQEGLSKIHFTAERSNYYKSLLEAEEPAKSKKLNIWANYEEPKEEINLENEPQERKVNYNTVVVTEVSKDFKIYAQHVDTGSQLDKLMEQMRAELASSPPLPGSYVPKRGELCAAKFVDSEWYRARVEKVEGNNVVSILYIDYGNREITDVGKLAPLPAAYHSLSPQAHEYGLACTALPKDEDDKTNAIDALYNDICNKQLQLNVEYKSSGIDHVTFLYPDSKEDVAQSLISEGLLLYENRKEKRLAKLVSTYRAAQDKAKSARLNLWRYGDFTEDDAREFGYQA</sequence>
<dbReference type="EMBL" id="JAODUP010000253">
    <property type="protein sequence ID" value="KAK2154935.1"/>
    <property type="molecule type" value="Genomic_DNA"/>
</dbReference>
<dbReference type="PROSITE" id="PS50830">
    <property type="entry name" value="TNASE_3"/>
    <property type="match status" value="4"/>
</dbReference>
<feature type="domain" description="Tudor" evidence="7">
    <location>
        <begin position="718"/>
        <end position="776"/>
    </location>
</feature>
<dbReference type="Pfam" id="PF00567">
    <property type="entry name" value="TUDOR"/>
    <property type="match status" value="1"/>
</dbReference>
<evidence type="ECO:0000256" key="4">
    <source>
        <dbReference type="ARBA" id="ARBA00022737"/>
    </source>
</evidence>
<dbReference type="GO" id="GO:0031047">
    <property type="term" value="P:regulatory ncRNA-mediated gene silencing"/>
    <property type="evidence" value="ECO:0007669"/>
    <property type="project" value="UniProtKB-UniRule"/>
</dbReference>
<evidence type="ECO:0000256" key="5">
    <source>
        <dbReference type="PIRNR" id="PIRNR017179"/>
    </source>
</evidence>
<dbReference type="FunFam" id="2.40.50.90:FF:000004">
    <property type="entry name" value="Staphylococcal nuclease domain-containing protein"/>
    <property type="match status" value="1"/>
</dbReference>
<evidence type="ECO:0000259" key="8">
    <source>
        <dbReference type="PROSITE" id="PS50830"/>
    </source>
</evidence>
<keyword evidence="10" id="KW-1185">Reference proteome</keyword>
<feature type="compositionally biased region" description="Basic and acidic residues" evidence="6">
    <location>
        <begin position="374"/>
        <end position="383"/>
    </location>
</feature>
<dbReference type="InterPro" id="IPR035437">
    <property type="entry name" value="SNase_OB-fold_sf"/>
</dbReference>
<dbReference type="SMART" id="SM00333">
    <property type="entry name" value="TUDOR"/>
    <property type="match status" value="1"/>
</dbReference>
<dbReference type="FunFam" id="2.40.50.90:FF:000001">
    <property type="entry name" value="Staphylococcal nuclease domain-containing protein"/>
    <property type="match status" value="1"/>
</dbReference>
<evidence type="ECO:0000256" key="2">
    <source>
        <dbReference type="ARBA" id="ARBA00017230"/>
    </source>
</evidence>
<dbReference type="PANTHER" id="PTHR12302:SF2">
    <property type="entry name" value="STAPHYLOCOCCAL NUCLEASE DOMAIN-CONTAINING PROTEIN 1"/>
    <property type="match status" value="1"/>
</dbReference>
<dbReference type="InterPro" id="IPR047386">
    <property type="entry name" value="Tudor_TDRD11"/>
</dbReference>
<feature type="region of interest" description="Disordered" evidence="6">
    <location>
        <begin position="364"/>
        <end position="386"/>
    </location>
</feature>
<keyword evidence="3 5" id="KW-0963">Cytoplasm</keyword>
<dbReference type="Proteomes" id="UP001208570">
    <property type="component" value="Unassembled WGS sequence"/>
</dbReference>
<keyword evidence="4" id="KW-0677">Repeat</keyword>
<evidence type="ECO:0000313" key="9">
    <source>
        <dbReference type="EMBL" id="KAK2154935.1"/>
    </source>
</evidence>
<dbReference type="SMART" id="SM00318">
    <property type="entry name" value="SNc"/>
    <property type="match status" value="4"/>
</dbReference>
<reference evidence="9" key="1">
    <citation type="journal article" date="2023" name="Mol. Biol. Evol.">
        <title>Third-Generation Sequencing Reveals the Adaptive Role of the Epigenome in Three Deep-Sea Polychaetes.</title>
        <authorList>
            <person name="Perez M."/>
            <person name="Aroh O."/>
            <person name="Sun Y."/>
            <person name="Lan Y."/>
            <person name="Juniper S.K."/>
            <person name="Young C.R."/>
            <person name="Angers B."/>
            <person name="Qian P.Y."/>
        </authorList>
    </citation>
    <scope>NUCLEOTIDE SEQUENCE</scope>
    <source>
        <strain evidence="9">P08H-3</strain>
    </source>
</reference>
<feature type="domain" description="TNase-like" evidence="8">
    <location>
        <begin position="332"/>
        <end position="485"/>
    </location>
</feature>
<dbReference type="CDD" id="cd00175">
    <property type="entry name" value="SNc"/>
    <property type="match status" value="3"/>
</dbReference>
<name>A0AAD9JMT4_9ANNE</name>
<dbReference type="FunFam" id="2.40.50.90:FF:000003">
    <property type="entry name" value="Staphylococcal nuclease domain-containing protein"/>
    <property type="match status" value="1"/>
</dbReference>
<protein>
    <recommendedName>
        <fullName evidence="2">Staphylococcal nuclease domain-containing protein 1</fullName>
    </recommendedName>
</protein>